<protein>
    <recommendedName>
        <fullName evidence="5">RxLR effector protein</fullName>
    </recommendedName>
</protein>
<evidence type="ECO:0000256" key="4">
    <source>
        <dbReference type="ARBA" id="ARBA00022729"/>
    </source>
</evidence>
<feature type="region of interest" description="Disordered" evidence="6">
    <location>
        <begin position="47"/>
        <end position="86"/>
    </location>
</feature>
<comment type="caution">
    <text evidence="7">The sequence shown here is derived from an EMBL/GenBank/DDBJ whole genome shotgun (WGS) entry which is preliminary data.</text>
</comment>
<gene>
    <name evidence="7" type="ORF">Plil01_001376800</name>
</gene>
<dbReference type="AlphaFoldDB" id="A0A9W7CI95"/>
<comment type="subcellular location">
    <subcellularLocation>
        <location evidence="1 5">Secreted</location>
    </subcellularLocation>
</comment>
<reference evidence="7" key="1">
    <citation type="submission" date="2023-04" db="EMBL/GenBank/DDBJ databases">
        <title>Phytophthora lilii NBRC 32176.</title>
        <authorList>
            <person name="Ichikawa N."/>
            <person name="Sato H."/>
            <person name="Tonouchi N."/>
        </authorList>
    </citation>
    <scope>NUCLEOTIDE SEQUENCE</scope>
    <source>
        <strain evidence="7">NBRC 32176</strain>
    </source>
</reference>
<evidence type="ECO:0000256" key="5">
    <source>
        <dbReference type="RuleBase" id="RU367124"/>
    </source>
</evidence>
<comment type="domain">
    <text evidence="5">The RxLR-dEER motif acts to carry the protein into the host cell cytoplasm through binding to cell surface phosphatidylinositol-3-phosphate.</text>
</comment>
<comment type="similarity">
    <text evidence="2 5">Belongs to the RxLR effector family.</text>
</comment>
<dbReference type="OrthoDB" id="129528at2759"/>
<dbReference type="Pfam" id="PF16810">
    <property type="entry name" value="RXLR"/>
    <property type="match status" value="1"/>
</dbReference>
<dbReference type="GO" id="GO:0005576">
    <property type="term" value="C:extracellular region"/>
    <property type="evidence" value="ECO:0007669"/>
    <property type="project" value="UniProtKB-SubCell"/>
</dbReference>
<keyword evidence="3 5" id="KW-0964">Secreted</keyword>
<sequence>MRASYALILAAASLLVTSNAAVSGVTGLTHSKLSKVAPPAEVRQATVNAQRSLRSYQDVDSDDYTADDEKYDDEEEERGKPPFATERLEKALKSNKKLGKLLKQWDDNGYTLSHVAENVGVDVNGALDQKFMSLVTGYRAYQRGWRPQ</sequence>
<feature type="signal peptide" evidence="5">
    <location>
        <begin position="1"/>
        <end position="20"/>
    </location>
</feature>
<comment type="function">
    <text evidence="5">Effector that suppresses plant defense responses during pathogen infection.</text>
</comment>
<dbReference type="InterPro" id="IPR031825">
    <property type="entry name" value="RXLR"/>
</dbReference>
<dbReference type="EMBL" id="BSXW01000960">
    <property type="protein sequence ID" value="GMF32151.1"/>
    <property type="molecule type" value="Genomic_DNA"/>
</dbReference>
<proteinExistence type="inferred from homology"/>
<feature type="chain" id="PRO_5041011254" description="RxLR effector protein" evidence="5">
    <location>
        <begin position="21"/>
        <end position="148"/>
    </location>
</feature>
<dbReference type="Proteomes" id="UP001165083">
    <property type="component" value="Unassembled WGS sequence"/>
</dbReference>
<organism evidence="7 8">
    <name type="scientific">Phytophthora lilii</name>
    <dbReference type="NCBI Taxonomy" id="2077276"/>
    <lineage>
        <taxon>Eukaryota</taxon>
        <taxon>Sar</taxon>
        <taxon>Stramenopiles</taxon>
        <taxon>Oomycota</taxon>
        <taxon>Peronosporomycetes</taxon>
        <taxon>Peronosporales</taxon>
        <taxon>Peronosporaceae</taxon>
        <taxon>Phytophthora</taxon>
    </lineage>
</organism>
<evidence type="ECO:0000256" key="3">
    <source>
        <dbReference type="ARBA" id="ARBA00022525"/>
    </source>
</evidence>
<evidence type="ECO:0000313" key="8">
    <source>
        <dbReference type="Proteomes" id="UP001165083"/>
    </source>
</evidence>
<name>A0A9W7CI95_9STRA</name>
<evidence type="ECO:0000313" key="7">
    <source>
        <dbReference type="EMBL" id="GMF32151.1"/>
    </source>
</evidence>
<keyword evidence="8" id="KW-1185">Reference proteome</keyword>
<accession>A0A9W7CI95</accession>
<evidence type="ECO:0000256" key="6">
    <source>
        <dbReference type="SAM" id="MobiDB-lite"/>
    </source>
</evidence>
<keyword evidence="4 5" id="KW-0732">Signal</keyword>
<evidence type="ECO:0000256" key="1">
    <source>
        <dbReference type="ARBA" id="ARBA00004613"/>
    </source>
</evidence>
<evidence type="ECO:0000256" key="2">
    <source>
        <dbReference type="ARBA" id="ARBA00010400"/>
    </source>
</evidence>
<feature type="compositionally biased region" description="Acidic residues" evidence="6">
    <location>
        <begin position="59"/>
        <end position="76"/>
    </location>
</feature>